<reference evidence="2 3" key="1">
    <citation type="submission" date="2022-11" db="UniProtKB">
        <authorList>
            <consortium name="WormBaseParasite"/>
        </authorList>
    </citation>
    <scope>IDENTIFICATION</scope>
</reference>
<keyword evidence="1" id="KW-1185">Reference proteome</keyword>
<sequence>MVISVAFGIKHVVGLIEALFEFSALHSCFNTLIMIMTIGPYKRTILSLFSKIKCYLKPPNQVNINQINVHINNGS</sequence>
<evidence type="ECO:0000313" key="2">
    <source>
        <dbReference type="WBParaSite" id="ACRNAN_scaffold7493.g18522.t1"/>
    </source>
</evidence>
<proteinExistence type="predicted"/>
<protein>
    <submittedName>
        <fullName evidence="2 3">Ovule protein</fullName>
    </submittedName>
</protein>
<accession>A0A914EPT9</accession>
<evidence type="ECO:0000313" key="3">
    <source>
        <dbReference type="WBParaSite" id="ACRNAN_scaffold9285.g30527.t1"/>
    </source>
</evidence>
<dbReference type="Proteomes" id="UP000887540">
    <property type="component" value="Unplaced"/>
</dbReference>
<evidence type="ECO:0000313" key="1">
    <source>
        <dbReference type="Proteomes" id="UP000887540"/>
    </source>
</evidence>
<organism evidence="1 3">
    <name type="scientific">Acrobeloides nanus</name>
    <dbReference type="NCBI Taxonomy" id="290746"/>
    <lineage>
        <taxon>Eukaryota</taxon>
        <taxon>Metazoa</taxon>
        <taxon>Ecdysozoa</taxon>
        <taxon>Nematoda</taxon>
        <taxon>Chromadorea</taxon>
        <taxon>Rhabditida</taxon>
        <taxon>Tylenchina</taxon>
        <taxon>Cephalobomorpha</taxon>
        <taxon>Cephaloboidea</taxon>
        <taxon>Cephalobidae</taxon>
        <taxon>Acrobeloides</taxon>
    </lineage>
</organism>
<name>A0A914EPT9_9BILA</name>
<dbReference type="WBParaSite" id="ACRNAN_scaffold9285.g30527.t1">
    <property type="protein sequence ID" value="ACRNAN_scaffold9285.g30527.t1"/>
    <property type="gene ID" value="ACRNAN_scaffold9285.g30527"/>
</dbReference>
<dbReference type="WBParaSite" id="ACRNAN_scaffold7493.g18522.t1">
    <property type="protein sequence ID" value="ACRNAN_scaffold7493.g18522.t1"/>
    <property type="gene ID" value="ACRNAN_scaffold7493.g18522"/>
</dbReference>
<dbReference type="AlphaFoldDB" id="A0A914EPT9"/>